<dbReference type="Proteomes" id="UP000067708">
    <property type="component" value="Chromosome"/>
</dbReference>
<dbReference type="OrthoDB" id="1634238at2"/>
<dbReference type="GO" id="GO:0016301">
    <property type="term" value="F:kinase activity"/>
    <property type="evidence" value="ECO:0007669"/>
    <property type="project" value="UniProtKB-KW"/>
</dbReference>
<dbReference type="PROSITE" id="PS51094">
    <property type="entry name" value="PTS_EIIA_TYPE_2"/>
    <property type="match status" value="1"/>
</dbReference>
<dbReference type="KEGG" id="rla:Rhola_00011440"/>
<dbReference type="EMBL" id="CP007490">
    <property type="protein sequence ID" value="AIC47937.1"/>
    <property type="molecule type" value="Genomic_DNA"/>
</dbReference>
<name>A0A060JHA7_9MICO</name>
<dbReference type="InterPro" id="IPR051351">
    <property type="entry name" value="Ascorbate-PTS_EIIA_comp"/>
</dbReference>
<dbReference type="AlphaFoldDB" id="A0A060JHA7"/>
<keyword evidence="7" id="KW-0418">Kinase</keyword>
<keyword evidence="13" id="KW-1185">Reference proteome</keyword>
<proteinExistence type="predicted"/>
<dbReference type="PANTHER" id="PTHR36203">
    <property type="entry name" value="ASCORBATE-SPECIFIC PTS SYSTEM EIIA COMPONENT"/>
    <property type="match status" value="1"/>
</dbReference>
<dbReference type="InterPro" id="IPR016152">
    <property type="entry name" value="PTrfase/Anion_transptr"/>
</dbReference>
<evidence type="ECO:0000313" key="13">
    <source>
        <dbReference type="Proteomes" id="UP000067708"/>
    </source>
</evidence>
<dbReference type="CDD" id="cd00211">
    <property type="entry name" value="PTS_IIA_fru"/>
    <property type="match status" value="1"/>
</dbReference>
<evidence type="ECO:0000256" key="1">
    <source>
        <dbReference type="ARBA" id="ARBA00004496"/>
    </source>
</evidence>
<dbReference type="SUPFAM" id="SSF55804">
    <property type="entry name" value="Phoshotransferase/anion transport protein"/>
    <property type="match status" value="1"/>
</dbReference>
<dbReference type="eggNOG" id="COG1762">
    <property type="taxonomic scope" value="Bacteria"/>
</dbReference>
<dbReference type="Gene3D" id="3.40.930.10">
    <property type="entry name" value="Mannitol-specific EII, Chain A"/>
    <property type="match status" value="1"/>
</dbReference>
<evidence type="ECO:0000256" key="9">
    <source>
        <dbReference type="ARBA" id="ARBA00041175"/>
    </source>
</evidence>
<evidence type="ECO:0000313" key="12">
    <source>
        <dbReference type="EMBL" id="AIC47937.1"/>
    </source>
</evidence>
<keyword evidence="5 12" id="KW-0808">Transferase</keyword>
<evidence type="ECO:0000256" key="10">
    <source>
        <dbReference type="ARBA" id="ARBA00042072"/>
    </source>
</evidence>
<keyword evidence="2" id="KW-0813">Transport</keyword>
<keyword evidence="3" id="KW-0963">Cytoplasm</keyword>
<evidence type="ECO:0000256" key="2">
    <source>
        <dbReference type="ARBA" id="ARBA00022448"/>
    </source>
</evidence>
<evidence type="ECO:0000256" key="5">
    <source>
        <dbReference type="ARBA" id="ARBA00022679"/>
    </source>
</evidence>
<accession>A0A060JHA7</accession>
<protein>
    <recommendedName>
        <fullName evidence="9">Ascorbate-specific PTS system EIIA component</fullName>
    </recommendedName>
    <alternativeName>
        <fullName evidence="10">Ascorbate-specific phosphotransferase enzyme IIA component</fullName>
    </alternativeName>
</protein>
<feature type="domain" description="PTS EIIA type-2" evidence="11">
    <location>
        <begin position="8"/>
        <end position="149"/>
    </location>
</feature>
<dbReference type="InterPro" id="IPR002178">
    <property type="entry name" value="PTS_EIIA_type-2_dom"/>
</dbReference>
<evidence type="ECO:0000256" key="6">
    <source>
        <dbReference type="ARBA" id="ARBA00022683"/>
    </source>
</evidence>
<dbReference type="GO" id="GO:0009401">
    <property type="term" value="P:phosphoenolpyruvate-dependent sugar phosphotransferase system"/>
    <property type="evidence" value="ECO:0007669"/>
    <property type="project" value="UniProtKB-KW"/>
</dbReference>
<evidence type="ECO:0000256" key="8">
    <source>
        <dbReference type="ARBA" id="ARBA00037387"/>
    </source>
</evidence>
<evidence type="ECO:0000259" key="11">
    <source>
        <dbReference type="PROSITE" id="PS51094"/>
    </source>
</evidence>
<keyword evidence="6" id="KW-0598">Phosphotransferase system</keyword>
<comment type="function">
    <text evidence="8">The phosphoenolpyruvate-dependent sugar phosphotransferase system (sugar PTS), a major carbohydrate active transport system, catalyzes the phosphorylation of incoming sugar substrates concomitantly with their translocation across the cell membrane. The enzyme II UlaABC PTS system is involved in ascorbate transport.</text>
</comment>
<dbReference type="RefSeq" id="WP_051636327.1">
    <property type="nucleotide sequence ID" value="NZ_CP007490.1"/>
</dbReference>
<comment type="subcellular location">
    <subcellularLocation>
        <location evidence="1">Cytoplasm</location>
    </subcellularLocation>
</comment>
<dbReference type="PANTHER" id="PTHR36203:SF1">
    <property type="entry name" value="ASCORBATE-SPECIFIC PTS SYSTEM EIIA COMPONENT"/>
    <property type="match status" value="1"/>
</dbReference>
<dbReference type="GO" id="GO:0005737">
    <property type="term" value="C:cytoplasm"/>
    <property type="evidence" value="ECO:0007669"/>
    <property type="project" value="UniProtKB-SubCell"/>
</dbReference>
<evidence type="ECO:0000256" key="4">
    <source>
        <dbReference type="ARBA" id="ARBA00022553"/>
    </source>
</evidence>
<dbReference type="PATRIC" id="fig|529884.3.peg.1103"/>
<reference evidence="12 13" key="1">
    <citation type="journal article" date="2014" name="Int. J. Syst. Evol. Microbiol.">
        <title>Rhodoluna lacicola gen. nov., sp. nov., a planktonic freshwater bacterium with stream-lined genome.</title>
        <authorList>
            <person name="Hahn M."/>
            <person name="Schmidt J."/>
            <person name="Taipale S.J."/>
            <person name="Doolittle W.F."/>
            <person name="Koll U."/>
        </authorList>
    </citation>
    <scope>NUCLEOTIDE SEQUENCE [LARGE SCALE GENOMIC DNA]</scope>
    <source>
        <strain evidence="12 13">MWH-Ta8</strain>
    </source>
</reference>
<dbReference type="HOGENOM" id="CLU_072531_2_0_11"/>
<keyword evidence="4" id="KW-0597">Phosphoprotein</keyword>
<dbReference type="Pfam" id="PF00359">
    <property type="entry name" value="PTS_EIIA_2"/>
    <property type="match status" value="1"/>
</dbReference>
<sequence length="149" mass="15929">MSLRRLAEAFADNSIRVKAAALDREHAIELAGDLLVASGRTTPEYTASMVDVLDSHGPYFVIAPGIALAHAKPSEFVLSTGLSLLTLAEPIVFGNDANDPVELVFGLCAIDHNSHIEMLAELSTLLSDNDAVNILLNAGDTEQIRSIFE</sequence>
<evidence type="ECO:0000256" key="7">
    <source>
        <dbReference type="ARBA" id="ARBA00022777"/>
    </source>
</evidence>
<organism evidence="12 13">
    <name type="scientific">Rhodoluna lacicola</name>
    <dbReference type="NCBI Taxonomy" id="529884"/>
    <lineage>
        <taxon>Bacteria</taxon>
        <taxon>Bacillati</taxon>
        <taxon>Actinomycetota</taxon>
        <taxon>Actinomycetes</taxon>
        <taxon>Micrococcales</taxon>
        <taxon>Microbacteriaceae</taxon>
        <taxon>Luna cluster</taxon>
        <taxon>Luna-1 subcluster</taxon>
        <taxon>Rhodoluna</taxon>
    </lineage>
</organism>
<gene>
    <name evidence="12" type="ORF">Rhola_00011440</name>
</gene>
<dbReference type="STRING" id="529884.Rhola_00011440"/>
<evidence type="ECO:0000256" key="3">
    <source>
        <dbReference type="ARBA" id="ARBA00022490"/>
    </source>
</evidence>